<protein>
    <submittedName>
        <fullName evidence="2">Lariat debranching enzyme-like</fullName>
    </submittedName>
</protein>
<dbReference type="PANTHER" id="PTHR12849">
    <property type="entry name" value="RNA LARIAT DEBRANCHING ENZYME"/>
    <property type="match status" value="1"/>
</dbReference>
<dbReference type="AlphaFoldDB" id="A0A061QVX3"/>
<dbReference type="InterPro" id="IPR029052">
    <property type="entry name" value="Metallo-depent_PP-like"/>
</dbReference>
<evidence type="ECO:0000259" key="1">
    <source>
        <dbReference type="Pfam" id="PF00149"/>
    </source>
</evidence>
<dbReference type="SUPFAM" id="SSF56300">
    <property type="entry name" value="Metallo-dependent phosphatases"/>
    <property type="match status" value="1"/>
</dbReference>
<reference evidence="2" key="1">
    <citation type="submission" date="2014-05" db="EMBL/GenBank/DDBJ databases">
        <title>The transcriptome of the halophilic microalga Tetraselmis sp. GSL018 isolated from the Great Salt Lake, Utah.</title>
        <authorList>
            <person name="Jinkerson R.E."/>
            <person name="D'Adamo S."/>
            <person name="Posewitz M.C."/>
        </authorList>
    </citation>
    <scope>NUCLEOTIDE SEQUENCE</scope>
    <source>
        <strain evidence="2">GSL018</strain>
    </source>
</reference>
<dbReference type="InterPro" id="IPR004843">
    <property type="entry name" value="Calcineurin-like_PHP"/>
</dbReference>
<dbReference type="GO" id="GO:0008419">
    <property type="term" value="F:RNA lariat debranching enzyme activity"/>
    <property type="evidence" value="ECO:0007669"/>
    <property type="project" value="TreeGrafter"/>
</dbReference>
<dbReference type="EMBL" id="GBEZ01022996">
    <property type="protein sequence ID" value="JAC63868.1"/>
    <property type="molecule type" value="Transcribed_RNA"/>
</dbReference>
<dbReference type="PANTHER" id="PTHR12849:SF0">
    <property type="entry name" value="LARIAT DEBRANCHING ENZYME"/>
    <property type="match status" value="1"/>
</dbReference>
<name>A0A061QVX3_9CHLO</name>
<organism evidence="2">
    <name type="scientific">Tetraselmis sp. GSL018</name>
    <dbReference type="NCBI Taxonomy" id="582737"/>
    <lineage>
        <taxon>Eukaryota</taxon>
        <taxon>Viridiplantae</taxon>
        <taxon>Chlorophyta</taxon>
        <taxon>core chlorophytes</taxon>
        <taxon>Chlorodendrophyceae</taxon>
        <taxon>Chlorodendrales</taxon>
        <taxon>Chlorodendraceae</taxon>
        <taxon>Tetraselmis</taxon>
    </lineage>
</organism>
<gene>
    <name evidence="2" type="ORF">TSPGSL018_19586</name>
</gene>
<dbReference type="GO" id="GO:0005634">
    <property type="term" value="C:nucleus"/>
    <property type="evidence" value="ECO:0007669"/>
    <property type="project" value="TreeGrafter"/>
</dbReference>
<accession>A0A061QVX3</accession>
<feature type="domain" description="Calcineurin-like phosphoesterase" evidence="1">
    <location>
        <begin position="82"/>
        <end position="188"/>
    </location>
</feature>
<proteinExistence type="predicted"/>
<dbReference type="Pfam" id="PF00149">
    <property type="entry name" value="Metallophos"/>
    <property type="match status" value="1"/>
</dbReference>
<dbReference type="GO" id="GO:0000398">
    <property type="term" value="P:mRNA splicing, via spliceosome"/>
    <property type="evidence" value="ECO:0007669"/>
    <property type="project" value="TreeGrafter"/>
</dbReference>
<evidence type="ECO:0000313" key="2">
    <source>
        <dbReference type="EMBL" id="JAC63868.1"/>
    </source>
</evidence>
<sequence>MLRTPKNTGLFSISNGKNLSGFWGSPAVVCESPYRRGLKADRKHKQSSTTICAGRKRLVQTSNKPRYSAKFTPKNMATKKGLKIAVEGCCHGELDKIYQTLQQLERSQGVKVDLLICCGDFQATRNFDDLETMSCPPKYRHLRSFYKYYSGEAVAPYPTIFVGGNHEAANYLWELYHGGWVAPNIFFLGYAGVVRFGNLRIGG</sequence>
<feature type="non-terminal residue" evidence="2">
    <location>
        <position position="203"/>
    </location>
</feature>